<name>B4SGG6_PELPB</name>
<gene>
    <name evidence="2" type="ordered locus">Ppha_2748</name>
</gene>
<keyword evidence="1" id="KW-0812">Transmembrane</keyword>
<keyword evidence="1" id="KW-1133">Transmembrane helix</keyword>
<dbReference type="KEGG" id="pph:Ppha_2748"/>
<protein>
    <submittedName>
        <fullName evidence="2">Uncharacterized protein</fullName>
    </submittedName>
</protein>
<dbReference type="STRING" id="324925.Ppha_2748"/>
<dbReference type="EMBL" id="CP001110">
    <property type="protein sequence ID" value="ACF44902.1"/>
    <property type="molecule type" value="Genomic_DNA"/>
</dbReference>
<keyword evidence="1" id="KW-0472">Membrane</keyword>
<organism evidence="2 3">
    <name type="scientific">Pelodictyon phaeoclathratiforme (strain DSM 5477 / BU-1)</name>
    <dbReference type="NCBI Taxonomy" id="324925"/>
    <lineage>
        <taxon>Bacteria</taxon>
        <taxon>Pseudomonadati</taxon>
        <taxon>Chlorobiota</taxon>
        <taxon>Chlorobiia</taxon>
        <taxon>Chlorobiales</taxon>
        <taxon>Chlorobiaceae</taxon>
        <taxon>Chlorobium/Pelodictyon group</taxon>
        <taxon>Pelodictyon</taxon>
    </lineage>
</organism>
<keyword evidence="3" id="KW-1185">Reference proteome</keyword>
<dbReference type="AlphaFoldDB" id="B4SGG6"/>
<sequence>MLTGDFNALWNKTFLYIGIGWLILIGMVWDSCYIITVADHLLFAGVLVLGYLVTYFFGIFINSRHKKKLLLSKAANG</sequence>
<reference evidence="2 3" key="1">
    <citation type="submission" date="2008-06" db="EMBL/GenBank/DDBJ databases">
        <title>Complete sequence of Pelodictyon phaeoclathratiforme BU-1.</title>
        <authorList>
            <consortium name="US DOE Joint Genome Institute"/>
            <person name="Lucas S."/>
            <person name="Copeland A."/>
            <person name="Lapidus A."/>
            <person name="Glavina del Rio T."/>
            <person name="Dalin E."/>
            <person name="Tice H."/>
            <person name="Bruce D."/>
            <person name="Goodwin L."/>
            <person name="Pitluck S."/>
            <person name="Schmutz J."/>
            <person name="Larimer F."/>
            <person name="Land M."/>
            <person name="Hauser L."/>
            <person name="Kyrpides N."/>
            <person name="Mikhailova N."/>
            <person name="Liu Z."/>
            <person name="Li T."/>
            <person name="Zhao F."/>
            <person name="Overmann J."/>
            <person name="Bryant D.A."/>
            <person name="Richardson P."/>
        </authorList>
    </citation>
    <scope>NUCLEOTIDE SEQUENCE [LARGE SCALE GENOMIC DNA]</scope>
    <source>
        <strain evidence="3">DSM 5477 / BU-1</strain>
    </source>
</reference>
<evidence type="ECO:0000313" key="3">
    <source>
        <dbReference type="Proteomes" id="UP000002724"/>
    </source>
</evidence>
<evidence type="ECO:0000256" key="1">
    <source>
        <dbReference type="SAM" id="Phobius"/>
    </source>
</evidence>
<evidence type="ECO:0000313" key="2">
    <source>
        <dbReference type="EMBL" id="ACF44902.1"/>
    </source>
</evidence>
<feature type="transmembrane region" description="Helical" evidence="1">
    <location>
        <begin position="42"/>
        <end position="61"/>
    </location>
</feature>
<dbReference type="RefSeq" id="WP_012509370.1">
    <property type="nucleotide sequence ID" value="NC_011060.1"/>
</dbReference>
<feature type="transmembrane region" description="Helical" evidence="1">
    <location>
        <begin position="14"/>
        <end position="36"/>
    </location>
</feature>
<dbReference type="HOGENOM" id="CLU_2684544_0_0_10"/>
<accession>B4SGG6</accession>
<dbReference type="Proteomes" id="UP000002724">
    <property type="component" value="Chromosome"/>
</dbReference>
<proteinExistence type="predicted"/>